<feature type="domain" description="EamA" evidence="7">
    <location>
        <begin position="39"/>
        <end position="170"/>
    </location>
</feature>
<organism evidence="8 9">
    <name type="scientific">Noviherbaspirillum denitrificans</name>
    <dbReference type="NCBI Taxonomy" id="1968433"/>
    <lineage>
        <taxon>Bacteria</taxon>
        <taxon>Pseudomonadati</taxon>
        <taxon>Pseudomonadota</taxon>
        <taxon>Betaproteobacteria</taxon>
        <taxon>Burkholderiales</taxon>
        <taxon>Oxalobacteraceae</taxon>
        <taxon>Noviherbaspirillum</taxon>
    </lineage>
</organism>
<evidence type="ECO:0000313" key="8">
    <source>
        <dbReference type="EMBL" id="OWW20500.1"/>
    </source>
</evidence>
<dbReference type="PANTHER" id="PTHR32322">
    <property type="entry name" value="INNER MEMBRANE TRANSPORTER"/>
    <property type="match status" value="1"/>
</dbReference>
<comment type="subcellular location">
    <subcellularLocation>
        <location evidence="1">Membrane</location>
        <topology evidence="1">Multi-pass membrane protein</topology>
    </subcellularLocation>
</comment>
<dbReference type="InterPro" id="IPR050638">
    <property type="entry name" value="AA-Vitamin_Transporters"/>
</dbReference>
<proteinExistence type="inferred from homology"/>
<dbReference type="Pfam" id="PF00892">
    <property type="entry name" value="EamA"/>
    <property type="match status" value="2"/>
</dbReference>
<feature type="transmembrane region" description="Helical" evidence="6">
    <location>
        <begin position="178"/>
        <end position="200"/>
    </location>
</feature>
<keyword evidence="5 6" id="KW-0472">Membrane</keyword>
<dbReference type="Proteomes" id="UP000197535">
    <property type="component" value="Unassembled WGS sequence"/>
</dbReference>
<dbReference type="AlphaFoldDB" id="A0A254TCY1"/>
<feature type="transmembrane region" description="Helical" evidence="6">
    <location>
        <begin position="61"/>
        <end position="85"/>
    </location>
</feature>
<feature type="transmembrane region" description="Helical" evidence="6">
    <location>
        <begin position="212"/>
        <end position="232"/>
    </location>
</feature>
<dbReference type="EMBL" id="LSTO01000001">
    <property type="protein sequence ID" value="OWW20500.1"/>
    <property type="molecule type" value="Genomic_DNA"/>
</dbReference>
<comment type="similarity">
    <text evidence="2">Belongs to the EamA transporter family.</text>
</comment>
<feature type="domain" description="EamA" evidence="7">
    <location>
        <begin position="184"/>
        <end position="316"/>
    </location>
</feature>
<comment type="caution">
    <text evidence="8">The sequence shown here is derived from an EMBL/GenBank/DDBJ whole genome shotgun (WGS) entry which is preliminary data.</text>
</comment>
<sequence length="319" mass="34734">MHFRRVRRAGLNAGTLRRIPNPPLPMTSATHADSRTDALLAWFFVLVWGSGYLASKVGMQYAPPFTFLALRYVFGVLCLIPWLLVSRPVWPANRREFFHVCVAGLLMHAFTLGGSHYAQYLGMSAGITALLLATQPLFTAVFAHRMMGERLALMQWVGVALGLAGVALVVWHKVDVKAVTAASLLAAAVSLAAMTTGTLYQRAFCRAADLRSSSFIQFVLSLCVLAPAAWAVEGFTVRWSWQMAAAIVFLVIFASILAVNALHLLMRRGHAAKVTSLMFLTPIVAVFLEWAMFAVVPTRLSIAGIAVTCVGVALVSRRT</sequence>
<evidence type="ECO:0000313" key="9">
    <source>
        <dbReference type="Proteomes" id="UP000197535"/>
    </source>
</evidence>
<feature type="transmembrane region" description="Helical" evidence="6">
    <location>
        <begin position="38"/>
        <end position="55"/>
    </location>
</feature>
<gene>
    <name evidence="8" type="ORF">AYR66_14395</name>
</gene>
<dbReference type="GO" id="GO:0016020">
    <property type="term" value="C:membrane"/>
    <property type="evidence" value="ECO:0007669"/>
    <property type="project" value="UniProtKB-SubCell"/>
</dbReference>
<feature type="transmembrane region" description="Helical" evidence="6">
    <location>
        <begin position="300"/>
        <end position="316"/>
    </location>
</feature>
<keyword evidence="4 6" id="KW-1133">Transmembrane helix</keyword>
<name>A0A254TCY1_9BURK</name>
<feature type="transmembrane region" description="Helical" evidence="6">
    <location>
        <begin position="151"/>
        <end position="172"/>
    </location>
</feature>
<dbReference type="InterPro" id="IPR037185">
    <property type="entry name" value="EmrE-like"/>
</dbReference>
<dbReference type="InterPro" id="IPR000620">
    <property type="entry name" value="EamA_dom"/>
</dbReference>
<evidence type="ECO:0000259" key="7">
    <source>
        <dbReference type="Pfam" id="PF00892"/>
    </source>
</evidence>
<evidence type="ECO:0000256" key="1">
    <source>
        <dbReference type="ARBA" id="ARBA00004141"/>
    </source>
</evidence>
<feature type="transmembrane region" description="Helical" evidence="6">
    <location>
        <begin position="123"/>
        <end position="144"/>
    </location>
</feature>
<accession>A0A254TCY1</accession>
<evidence type="ECO:0000256" key="6">
    <source>
        <dbReference type="SAM" id="Phobius"/>
    </source>
</evidence>
<feature type="transmembrane region" description="Helical" evidence="6">
    <location>
        <begin position="277"/>
        <end position="294"/>
    </location>
</feature>
<dbReference type="PANTHER" id="PTHR32322:SF2">
    <property type="entry name" value="EAMA DOMAIN-CONTAINING PROTEIN"/>
    <property type="match status" value="1"/>
</dbReference>
<protein>
    <recommendedName>
        <fullName evidence="7">EamA domain-containing protein</fullName>
    </recommendedName>
</protein>
<keyword evidence="9" id="KW-1185">Reference proteome</keyword>
<evidence type="ECO:0000256" key="2">
    <source>
        <dbReference type="ARBA" id="ARBA00007362"/>
    </source>
</evidence>
<dbReference type="OrthoDB" id="9809509at2"/>
<keyword evidence="3 6" id="KW-0812">Transmembrane</keyword>
<feature type="transmembrane region" description="Helical" evidence="6">
    <location>
        <begin position="97"/>
        <end position="117"/>
    </location>
</feature>
<evidence type="ECO:0000256" key="5">
    <source>
        <dbReference type="ARBA" id="ARBA00023136"/>
    </source>
</evidence>
<evidence type="ECO:0000256" key="4">
    <source>
        <dbReference type="ARBA" id="ARBA00022989"/>
    </source>
</evidence>
<feature type="transmembrane region" description="Helical" evidence="6">
    <location>
        <begin position="244"/>
        <end position="265"/>
    </location>
</feature>
<evidence type="ECO:0000256" key="3">
    <source>
        <dbReference type="ARBA" id="ARBA00022692"/>
    </source>
</evidence>
<dbReference type="SUPFAM" id="SSF103481">
    <property type="entry name" value="Multidrug resistance efflux transporter EmrE"/>
    <property type="match status" value="2"/>
</dbReference>
<reference evidence="8 9" key="1">
    <citation type="submission" date="2016-02" db="EMBL/GenBank/DDBJ databases">
        <authorList>
            <person name="Wen L."/>
            <person name="He K."/>
            <person name="Yang H."/>
        </authorList>
    </citation>
    <scope>NUCLEOTIDE SEQUENCE [LARGE SCALE GENOMIC DNA]</scope>
    <source>
        <strain evidence="8 9">TSA40</strain>
    </source>
</reference>